<reference evidence="2" key="2">
    <citation type="submission" date="2021-04" db="EMBL/GenBank/DDBJ databases">
        <authorList>
            <person name="Liu J."/>
        </authorList>
    </citation>
    <scope>NUCLEOTIDE SEQUENCE</scope>
    <source>
        <strain evidence="2">BAD-6</strain>
    </source>
</reference>
<feature type="compositionally biased region" description="Basic and acidic residues" evidence="1">
    <location>
        <begin position="10"/>
        <end position="20"/>
    </location>
</feature>
<feature type="region of interest" description="Disordered" evidence="1">
    <location>
        <begin position="1"/>
        <end position="27"/>
    </location>
</feature>
<dbReference type="RefSeq" id="WP_227018703.1">
    <property type="nucleotide sequence ID" value="NZ_JAGSND010000007.1"/>
</dbReference>
<reference evidence="2" key="1">
    <citation type="submission" date="2021-04" db="EMBL/GenBank/DDBJ databases">
        <title>Sinoanaerobacter chloroacetimidivorans sp. nov., an obligate anaerobic bacterium isolated from anaerobic sludge.</title>
        <authorList>
            <person name="Bao Y."/>
        </authorList>
    </citation>
    <scope>NUCLEOTIDE SEQUENCE</scope>
    <source>
        <strain evidence="2">BAD-6</strain>
    </source>
</reference>
<gene>
    <name evidence="2" type="ORF">KCX82_11895</name>
</gene>
<keyword evidence="3" id="KW-1185">Reference proteome</keyword>
<accession>A0A8J8B1C5</accession>
<proteinExistence type="predicted"/>
<sequence>MATNPPTGDNARKGAVRDRSQTYNPRTEQWVKRDANTGKFMDVKQSGTPFKGIRKEK</sequence>
<comment type="caution">
    <text evidence="2">The sequence shown here is derived from an EMBL/GenBank/DDBJ whole genome shotgun (WGS) entry which is preliminary data.</text>
</comment>
<organism evidence="2 3">
    <name type="scientific">Sinanaerobacter chloroacetimidivorans</name>
    <dbReference type="NCBI Taxonomy" id="2818044"/>
    <lineage>
        <taxon>Bacteria</taxon>
        <taxon>Bacillati</taxon>
        <taxon>Bacillota</taxon>
        <taxon>Clostridia</taxon>
        <taxon>Peptostreptococcales</taxon>
        <taxon>Anaerovoracaceae</taxon>
        <taxon>Sinanaerobacter</taxon>
    </lineage>
</organism>
<dbReference type="Proteomes" id="UP000675664">
    <property type="component" value="Unassembled WGS sequence"/>
</dbReference>
<name>A0A8J8B1C5_9FIRM</name>
<protein>
    <submittedName>
        <fullName evidence="2">Uncharacterized protein</fullName>
    </submittedName>
</protein>
<evidence type="ECO:0000256" key="1">
    <source>
        <dbReference type="SAM" id="MobiDB-lite"/>
    </source>
</evidence>
<dbReference type="EMBL" id="JAGSND010000007">
    <property type="protein sequence ID" value="MBR0598583.1"/>
    <property type="molecule type" value="Genomic_DNA"/>
</dbReference>
<evidence type="ECO:0000313" key="2">
    <source>
        <dbReference type="EMBL" id="MBR0598583.1"/>
    </source>
</evidence>
<evidence type="ECO:0000313" key="3">
    <source>
        <dbReference type="Proteomes" id="UP000675664"/>
    </source>
</evidence>
<dbReference type="AlphaFoldDB" id="A0A8J8B1C5"/>